<accession>A0AAW1TL98</accession>
<evidence type="ECO:0000313" key="3">
    <source>
        <dbReference type="Proteomes" id="UP001485043"/>
    </source>
</evidence>
<sequence>MSVTGLSDEDGWGQTRHLMQPQHKKPTFAQKSCMAEEVCMNEVCGSGYEHNANKFPYTAEYWKTALEQATAFTFKVCAKWCGESDSNCQPLKTFAIRLDSELVRNAHFIQSVRPGGRLQDSCDEVGIGYRWEGAALGALNNHPPSHGEVCEHFEMIVRHDPHQSGPFWLTDICQQNVDVSVNKNGKIMMAQSTSVAAQDKFTDVGSCLIHFQALPGQWGFTLMPDIEFSSKEFRPTEYEPTEINNAQHVDTDRRKLLSLELPVPSSRG</sequence>
<proteinExistence type="predicted"/>
<evidence type="ECO:0000256" key="1">
    <source>
        <dbReference type="SAM" id="MobiDB-lite"/>
    </source>
</evidence>
<dbReference type="EMBL" id="JALJOV010000003">
    <property type="protein sequence ID" value="KAK9869001.1"/>
    <property type="molecule type" value="Genomic_DNA"/>
</dbReference>
<reference evidence="2 3" key="1">
    <citation type="journal article" date="2024" name="Nat. Commun.">
        <title>Phylogenomics reveals the evolutionary origins of lichenization in chlorophyte algae.</title>
        <authorList>
            <person name="Puginier C."/>
            <person name="Libourel C."/>
            <person name="Otte J."/>
            <person name="Skaloud P."/>
            <person name="Haon M."/>
            <person name="Grisel S."/>
            <person name="Petersen M."/>
            <person name="Berrin J.G."/>
            <person name="Delaux P.M."/>
            <person name="Dal Grande F."/>
            <person name="Keller J."/>
        </authorList>
    </citation>
    <scope>NUCLEOTIDE SEQUENCE [LARGE SCALE GENOMIC DNA]</scope>
    <source>
        <strain evidence="2 3">SAG 2523</strain>
    </source>
</reference>
<keyword evidence="3" id="KW-1185">Reference proteome</keyword>
<protein>
    <submittedName>
        <fullName evidence="2">Uncharacterized protein</fullName>
    </submittedName>
</protein>
<name>A0AAW1TL98_9CHLO</name>
<evidence type="ECO:0000313" key="2">
    <source>
        <dbReference type="EMBL" id="KAK9869001.1"/>
    </source>
</evidence>
<dbReference type="Proteomes" id="UP001485043">
    <property type="component" value="Unassembled WGS sequence"/>
</dbReference>
<gene>
    <name evidence="2" type="ORF">WJX84_007815</name>
</gene>
<feature type="region of interest" description="Disordered" evidence="1">
    <location>
        <begin position="1"/>
        <end position="23"/>
    </location>
</feature>
<dbReference type="AlphaFoldDB" id="A0AAW1TL98"/>
<organism evidence="2 3">
    <name type="scientific">Apatococcus fuscideae</name>
    <dbReference type="NCBI Taxonomy" id="2026836"/>
    <lineage>
        <taxon>Eukaryota</taxon>
        <taxon>Viridiplantae</taxon>
        <taxon>Chlorophyta</taxon>
        <taxon>core chlorophytes</taxon>
        <taxon>Trebouxiophyceae</taxon>
        <taxon>Chlorellales</taxon>
        <taxon>Chlorellaceae</taxon>
        <taxon>Apatococcus</taxon>
    </lineage>
</organism>
<comment type="caution">
    <text evidence="2">The sequence shown here is derived from an EMBL/GenBank/DDBJ whole genome shotgun (WGS) entry which is preliminary data.</text>
</comment>